<evidence type="ECO:0000313" key="1">
    <source>
        <dbReference type="EMBL" id="GAV93233.1"/>
    </source>
</evidence>
<organism evidence="1">
    <name type="scientific">Chionoecetes opilio bacilliform virus</name>
    <dbReference type="NCBI Taxonomy" id="1825681"/>
    <lineage>
        <taxon>Viruses</taxon>
        <taxon>Viruses incertae sedis</taxon>
        <taxon>Naldaviricetes</taxon>
        <taxon>Nimaviridae</taxon>
    </lineage>
</organism>
<sequence length="418" mass="47480">MVHLGPSSEPPASMFNSGAAAEDRSEWCFEKEYKQDKDMLVNLCYEEIAETCHQYHFNIPPFLRHYEPTENNIRLNKLMLRIWQGSNGAIQTGRGNFTNKHIRIHKAEQEREKHAVTLARLSTLMATYRFICREIMSGMVPKLAKMFGTDVYSILHLVKKIPLSPGHAASLGNERSAYKTPGDAYFSNIFVLDDNSRNDWPGPEPSSRQGTQSTSSTFMARCEACGEQLNCSATDNIRLCNNCEEHSTQYIKSALINIRGEKRKRRYENSDKQQQYINEDMDNIKKLKRCTPSDFIDSKSIVRFNDEETGTPRVGLQVNVKDILNTLLTNRGMEDRPTANYRTSLHTDTQNKSNLSKLLMTALKERGMTDEDAHNLKTFLESSKGVSLLAELRRTRSGVASVVKLFGEDEAVSQKDTT</sequence>
<comment type="caution">
    <text evidence="1">The sequence shown here is derived from an EMBL/GenBank/DDBJ whole genome shotgun (WGS) entry which is preliminary data.</text>
</comment>
<dbReference type="EMBL" id="BDLS01000002">
    <property type="protein sequence ID" value="GAV93233.1"/>
    <property type="molecule type" value="Genomic_DNA"/>
</dbReference>
<protein>
    <submittedName>
        <fullName evidence="1">Putative TATA-box bind protein</fullName>
    </submittedName>
</protein>
<name>A0A1Q3DLM8_9VIRU</name>
<proteinExistence type="predicted"/>
<reference evidence="1" key="1">
    <citation type="submission" date="2017-01" db="EMBL/GenBank/DDBJ databases">
        <title>Draft genome sequence of uncultured bacilliform virus purified from snow crab.</title>
        <authorList>
            <person name="Takano T."/>
        </authorList>
    </citation>
    <scope>NUCLEOTIDE SEQUENCE</scope>
    <source>
        <strain evidence="1">Isolate_1</strain>
    </source>
</reference>
<accession>A0A1Q3DLM8</accession>
<gene>
    <name evidence="1" type="ORF">SCV_113</name>
</gene>